<dbReference type="GO" id="GO:0003735">
    <property type="term" value="F:structural constituent of ribosome"/>
    <property type="evidence" value="ECO:0007669"/>
    <property type="project" value="UniProtKB-UniRule"/>
</dbReference>
<evidence type="ECO:0000256" key="2">
    <source>
        <dbReference type="ARBA" id="ARBA00022980"/>
    </source>
</evidence>
<evidence type="ECO:0000256" key="5">
    <source>
        <dbReference type="RuleBase" id="RU004005"/>
    </source>
</evidence>
<name>A0A0H4SZV2_9EURY</name>
<dbReference type="NCBIfam" id="NF003260">
    <property type="entry name" value="PRK04223.1"/>
    <property type="match status" value="1"/>
</dbReference>
<dbReference type="HAMAP" id="MF_01331_A">
    <property type="entry name" value="Ribosomal_uL22_A"/>
    <property type="match status" value="1"/>
</dbReference>
<feature type="region of interest" description="Disordered" evidence="7">
    <location>
        <begin position="1"/>
        <end position="21"/>
    </location>
</feature>
<keyword evidence="2 4" id="KW-0689">Ribosomal protein</keyword>
<dbReference type="SUPFAM" id="SSF54843">
    <property type="entry name" value="Ribosomal protein L22"/>
    <property type="match status" value="1"/>
</dbReference>
<organism evidence="8">
    <name type="scientific">uncultured euryarchaeote Rifle_16ft_4_minimus_10062</name>
    <dbReference type="NCBI Taxonomy" id="1665186"/>
    <lineage>
        <taxon>Archaea</taxon>
        <taxon>Methanobacteriati</taxon>
        <taxon>Methanobacteriota</taxon>
        <taxon>environmental samples</taxon>
    </lineage>
</organism>
<accession>A0A0H4SZV2</accession>
<keyword evidence="3 4" id="KW-0687">Ribonucleoprotein</keyword>
<sequence>MAKIRYSAQGLDDETTSRAMGRELPISPKKAMEVCRQIRGKRVEDAKAYLQRVIAMDEPVPMRRYKTMVAHKRGTGPGRYPVKVAEHVMKILESAEENAGYKGLDVESMRVKVVAAHKGSIQKGIMQRAHGRSSPWNQETVNLEVVLEEVE</sequence>
<comment type="similarity">
    <text evidence="1 4 5">Belongs to the universal ribosomal protein uL22 family.</text>
</comment>
<dbReference type="GO" id="GO:0019843">
    <property type="term" value="F:rRNA binding"/>
    <property type="evidence" value="ECO:0007669"/>
    <property type="project" value="UniProtKB-UniRule"/>
</dbReference>
<keyword evidence="4 6" id="KW-0699">rRNA-binding</keyword>
<evidence type="ECO:0000256" key="4">
    <source>
        <dbReference type="HAMAP-Rule" id="MF_01331"/>
    </source>
</evidence>
<keyword evidence="4 6" id="KW-0694">RNA-binding</keyword>
<evidence type="ECO:0000256" key="7">
    <source>
        <dbReference type="SAM" id="MobiDB-lite"/>
    </source>
</evidence>
<dbReference type="InterPro" id="IPR036394">
    <property type="entry name" value="Ribosomal_uL22_sf"/>
</dbReference>
<dbReference type="GO" id="GO:0002181">
    <property type="term" value="P:cytoplasmic translation"/>
    <property type="evidence" value="ECO:0007669"/>
    <property type="project" value="TreeGrafter"/>
</dbReference>
<dbReference type="InterPro" id="IPR057265">
    <property type="entry name" value="Ribosomal_uL22_arc-type"/>
</dbReference>
<dbReference type="PANTHER" id="PTHR11593">
    <property type="entry name" value="60S RIBOSOMAL PROTEIN L17"/>
    <property type="match status" value="1"/>
</dbReference>
<dbReference type="PANTHER" id="PTHR11593:SF10">
    <property type="entry name" value="60S RIBOSOMAL PROTEIN L17"/>
    <property type="match status" value="1"/>
</dbReference>
<reference evidence="8" key="1">
    <citation type="journal article" date="2015" name="ISME J.">
        <title>Aquifer environment selects for microbial species cohorts in sediment and groundwater.</title>
        <authorList>
            <person name="Hug L.A."/>
            <person name="Thomas B.C."/>
            <person name="Brown C.T."/>
            <person name="Frischkorn K.R."/>
            <person name="Williams K.H."/>
            <person name="Tringe S.G."/>
            <person name="Banfield J.F."/>
        </authorList>
    </citation>
    <scope>NUCLEOTIDE SEQUENCE</scope>
</reference>
<protein>
    <recommendedName>
        <fullName evidence="4">Large ribosomal subunit protein uL22</fullName>
    </recommendedName>
</protein>
<dbReference type="AlphaFoldDB" id="A0A0H4SZV2"/>
<comment type="subunit">
    <text evidence="4 6">Part of the 50S ribosomal subunit.</text>
</comment>
<dbReference type="Pfam" id="PF00237">
    <property type="entry name" value="Ribosomal_L22"/>
    <property type="match status" value="1"/>
</dbReference>
<evidence type="ECO:0000256" key="1">
    <source>
        <dbReference type="ARBA" id="ARBA00009451"/>
    </source>
</evidence>
<dbReference type="PROSITE" id="PS00464">
    <property type="entry name" value="RIBOSOMAL_L22"/>
    <property type="match status" value="1"/>
</dbReference>
<dbReference type="GO" id="GO:0022625">
    <property type="term" value="C:cytosolic large ribosomal subunit"/>
    <property type="evidence" value="ECO:0007669"/>
    <property type="project" value="UniProtKB-UniRule"/>
</dbReference>
<dbReference type="CDD" id="cd00336">
    <property type="entry name" value="Ribosomal_L22"/>
    <property type="match status" value="1"/>
</dbReference>
<dbReference type="InterPro" id="IPR018260">
    <property type="entry name" value="Ribosomal_uL22_CS"/>
</dbReference>
<comment type="function">
    <text evidence="4 6">This protein binds specifically to 23S rRNA. It makes multiple contacts with different domains of the 23S rRNA in the assembled 50S subunit and ribosome.</text>
</comment>
<evidence type="ECO:0000256" key="3">
    <source>
        <dbReference type="ARBA" id="ARBA00023274"/>
    </source>
</evidence>
<evidence type="ECO:0000313" key="8">
    <source>
        <dbReference type="EMBL" id="AKQ00693.1"/>
    </source>
</evidence>
<comment type="function">
    <text evidence="4">The globular domain of the protein is located near the polypeptide exit tunnel on the outside of the subunit, while an extended beta-hairpin is found that lines the wall of the exit tunnel in the center of the 70S ribosome.</text>
</comment>
<dbReference type="InterPro" id="IPR001063">
    <property type="entry name" value="Ribosomal_uL22"/>
</dbReference>
<evidence type="ECO:0000256" key="6">
    <source>
        <dbReference type="RuleBase" id="RU004007"/>
    </source>
</evidence>
<dbReference type="Gene3D" id="3.90.470.10">
    <property type="entry name" value="Ribosomal protein L22/L17"/>
    <property type="match status" value="1"/>
</dbReference>
<dbReference type="InterPro" id="IPR005721">
    <property type="entry name" value="Ribosomal_uL22_euk/arc"/>
</dbReference>
<dbReference type="EMBL" id="KT006933">
    <property type="protein sequence ID" value="AKQ00693.1"/>
    <property type="molecule type" value="Genomic_DNA"/>
</dbReference>
<dbReference type="NCBIfam" id="TIGR01038">
    <property type="entry name" value="uL22_arch_euk"/>
    <property type="match status" value="1"/>
</dbReference>
<proteinExistence type="inferred from homology"/>
<gene>
    <name evidence="4" type="primary">rpl22</name>
</gene>